<evidence type="ECO:0008006" key="4">
    <source>
        <dbReference type="Google" id="ProtNLM"/>
    </source>
</evidence>
<dbReference type="InterPro" id="IPR011344">
    <property type="entry name" value="ssDNA-bd"/>
</dbReference>
<proteinExistence type="inferred from homology"/>
<dbReference type="PANTHER" id="PTHR10302:SF27">
    <property type="entry name" value="SINGLE-STRANDED DNA-BINDING PROTEIN"/>
    <property type="match status" value="1"/>
</dbReference>
<dbReference type="AlphaFoldDB" id="A0A0F9R0S8"/>
<reference evidence="3" key="1">
    <citation type="journal article" date="2015" name="Nature">
        <title>Complex archaea that bridge the gap between prokaryotes and eukaryotes.</title>
        <authorList>
            <person name="Spang A."/>
            <person name="Saw J.H."/>
            <person name="Jorgensen S.L."/>
            <person name="Zaremba-Niedzwiedzka K."/>
            <person name="Martijn J."/>
            <person name="Lind A.E."/>
            <person name="van Eijk R."/>
            <person name="Schleper C."/>
            <person name="Guy L."/>
            <person name="Ettema T.J."/>
        </authorList>
    </citation>
    <scope>NUCLEOTIDE SEQUENCE</scope>
</reference>
<accession>A0A0F9R0S8</accession>
<protein>
    <recommendedName>
        <fullName evidence="4">Single-stranded DNA-binding protein</fullName>
    </recommendedName>
</protein>
<dbReference type="GO" id="GO:0009295">
    <property type="term" value="C:nucleoid"/>
    <property type="evidence" value="ECO:0007669"/>
    <property type="project" value="TreeGrafter"/>
</dbReference>
<dbReference type="NCBIfam" id="TIGR00621">
    <property type="entry name" value="ssb"/>
    <property type="match status" value="1"/>
</dbReference>
<dbReference type="InterPro" id="IPR012340">
    <property type="entry name" value="NA-bd_OB-fold"/>
</dbReference>
<gene>
    <name evidence="3" type="ORF">LCGC14_0634930</name>
</gene>
<dbReference type="HAMAP" id="MF_00984">
    <property type="entry name" value="SSB"/>
    <property type="match status" value="1"/>
</dbReference>
<organism evidence="3">
    <name type="scientific">marine sediment metagenome</name>
    <dbReference type="NCBI Taxonomy" id="412755"/>
    <lineage>
        <taxon>unclassified sequences</taxon>
        <taxon>metagenomes</taxon>
        <taxon>ecological metagenomes</taxon>
    </lineage>
</organism>
<dbReference type="PANTHER" id="PTHR10302">
    <property type="entry name" value="SINGLE-STRANDED DNA-BINDING PROTEIN"/>
    <property type="match status" value="1"/>
</dbReference>
<dbReference type="EMBL" id="LAZR01001126">
    <property type="protein sequence ID" value="KKN50230.1"/>
    <property type="molecule type" value="Genomic_DNA"/>
</dbReference>
<dbReference type="InterPro" id="IPR000424">
    <property type="entry name" value="Primosome_PriB/ssb"/>
</dbReference>
<dbReference type="GO" id="GO:0006260">
    <property type="term" value="P:DNA replication"/>
    <property type="evidence" value="ECO:0007669"/>
    <property type="project" value="InterPro"/>
</dbReference>
<name>A0A0F9R0S8_9ZZZZ</name>
<evidence type="ECO:0000256" key="1">
    <source>
        <dbReference type="ARBA" id="ARBA00023125"/>
    </source>
</evidence>
<dbReference type="CDD" id="cd04496">
    <property type="entry name" value="SSB_OBF"/>
    <property type="match status" value="1"/>
</dbReference>
<evidence type="ECO:0000313" key="3">
    <source>
        <dbReference type="EMBL" id="KKN50230.1"/>
    </source>
</evidence>
<dbReference type="GO" id="GO:0003697">
    <property type="term" value="F:single-stranded DNA binding"/>
    <property type="evidence" value="ECO:0007669"/>
    <property type="project" value="InterPro"/>
</dbReference>
<evidence type="ECO:0000256" key="2">
    <source>
        <dbReference type="SAM" id="MobiDB-lite"/>
    </source>
</evidence>
<keyword evidence="1" id="KW-0238">DNA-binding</keyword>
<comment type="caution">
    <text evidence="3">The sequence shown here is derived from an EMBL/GenBank/DDBJ whole genome shotgun (WGS) entry which is preliminary data.</text>
</comment>
<dbReference type="PIRSF" id="PIRSF002070">
    <property type="entry name" value="SSB"/>
    <property type="match status" value="1"/>
</dbReference>
<dbReference type="Gene3D" id="2.40.50.140">
    <property type="entry name" value="Nucleic acid-binding proteins"/>
    <property type="match status" value="1"/>
</dbReference>
<feature type="region of interest" description="Disordered" evidence="2">
    <location>
        <begin position="92"/>
        <end position="153"/>
    </location>
</feature>
<dbReference type="PROSITE" id="PS50935">
    <property type="entry name" value="SSB"/>
    <property type="match status" value="1"/>
</dbReference>
<dbReference type="SUPFAM" id="SSF50249">
    <property type="entry name" value="Nucleic acid-binding proteins"/>
    <property type="match status" value="1"/>
</dbReference>
<sequence length="153" mass="17672">MRDKNSLNKVMLIGHLGKKPELSYLPGGERAVAKFSLATNERYFKPDTNESTDRTEWHKIVAWGKLAEFCEKYLSTGKQIYLEGKLRTRKWQDKDGNQRYTTEIEAENITFLGRREDQAEDQDHAEPKPPADLPEDAAEAPDKEKEDEDEVPF</sequence>
<dbReference type="Pfam" id="PF00436">
    <property type="entry name" value="SSB"/>
    <property type="match status" value="1"/>
</dbReference>
<feature type="compositionally biased region" description="Acidic residues" evidence="2">
    <location>
        <begin position="133"/>
        <end position="153"/>
    </location>
</feature>
<feature type="compositionally biased region" description="Basic and acidic residues" evidence="2">
    <location>
        <begin position="113"/>
        <end position="129"/>
    </location>
</feature>